<dbReference type="PANTHER" id="PTHR10502:SF130">
    <property type="entry name" value="ANNEXIN I"/>
    <property type="match status" value="1"/>
</dbReference>
<evidence type="ECO:0000256" key="4">
    <source>
        <dbReference type="ARBA" id="ARBA00023302"/>
    </source>
</evidence>
<dbReference type="SMART" id="SM00335">
    <property type="entry name" value="ANX"/>
    <property type="match status" value="4"/>
</dbReference>
<evidence type="ECO:0000256" key="1">
    <source>
        <dbReference type="ARBA" id="ARBA00022737"/>
    </source>
</evidence>
<dbReference type="GO" id="GO:0005634">
    <property type="term" value="C:nucleus"/>
    <property type="evidence" value="ECO:0007669"/>
    <property type="project" value="TreeGrafter"/>
</dbReference>
<name>A0AAN7YV16_9MYCE</name>
<dbReference type="InterPro" id="IPR018502">
    <property type="entry name" value="Annexin_repeat"/>
</dbReference>
<dbReference type="GO" id="GO:0005544">
    <property type="term" value="F:calcium-dependent phospholipid binding"/>
    <property type="evidence" value="ECO:0007669"/>
    <property type="project" value="UniProtKB-KW"/>
</dbReference>
<feature type="compositionally biased region" description="Low complexity" evidence="5">
    <location>
        <begin position="17"/>
        <end position="29"/>
    </location>
</feature>
<dbReference type="PANTHER" id="PTHR10502">
    <property type="entry name" value="ANNEXIN"/>
    <property type="match status" value="1"/>
</dbReference>
<evidence type="ECO:0000313" key="6">
    <source>
        <dbReference type="EMBL" id="KAK5581161.1"/>
    </source>
</evidence>
<dbReference type="GO" id="GO:0005509">
    <property type="term" value="F:calcium ion binding"/>
    <property type="evidence" value="ECO:0007669"/>
    <property type="project" value="InterPro"/>
</dbReference>
<dbReference type="GO" id="GO:0005737">
    <property type="term" value="C:cytoplasm"/>
    <property type="evidence" value="ECO:0007669"/>
    <property type="project" value="TreeGrafter"/>
</dbReference>
<proteinExistence type="predicted"/>
<feature type="region of interest" description="Disordered" evidence="5">
    <location>
        <begin position="62"/>
        <end position="82"/>
    </location>
</feature>
<dbReference type="PROSITE" id="PS51897">
    <property type="entry name" value="ANNEXIN_2"/>
    <property type="match status" value="3"/>
</dbReference>
<dbReference type="Gene3D" id="1.10.220.10">
    <property type="entry name" value="Annexin"/>
    <property type="match status" value="4"/>
</dbReference>
<dbReference type="GO" id="GO:0005886">
    <property type="term" value="C:plasma membrane"/>
    <property type="evidence" value="ECO:0007669"/>
    <property type="project" value="TreeGrafter"/>
</dbReference>
<feature type="region of interest" description="Disordered" evidence="5">
    <location>
        <begin position="1"/>
        <end position="29"/>
    </location>
</feature>
<dbReference type="FunFam" id="1.10.220.10:FF:000002">
    <property type="entry name" value="Annexin"/>
    <property type="match status" value="1"/>
</dbReference>
<dbReference type="InterPro" id="IPR037104">
    <property type="entry name" value="Annexin_sf"/>
</dbReference>
<accession>A0AAN7YV16</accession>
<dbReference type="SUPFAM" id="SSF47874">
    <property type="entry name" value="Annexin"/>
    <property type="match status" value="1"/>
</dbReference>
<sequence length="455" mass="52573">MENNEQNLPISPIQTEIPNNSTNLDNNNNITNSEIIQEEQENMESYNPSNETSEIVDLKKSGEDVDKPNSENKQHTENQDIIKKEEELINSSEKGNSSNQKMNYNPEQCGYCLICKCYEYGEISHNIVEDSEILKQSIGFSFVDDTSINSILAHRNYAEKEAIIKKYNDKYNKSLEKELSSHTHQKYRRTLVSILTEPSIYDTLNVENSIKTKSTNSLVEILLTRHNEQKELIRRVYLVKYGKNIEHEIVAKFSNGKSINGNMMKQLLIAMLNNQREFNNSSDHNETSLGNRNHSTQVDMNLVADDSNRLYQAGEHKKGTDHEVFIEILTQRSFAHLSKLDTFYQNANPKGHSLRRAIELEFSSKVLNQLRASMLDILLFSREPYKYWAEQFHRSLTSGWGVNELDLTRLTITQQYQASQIKQAYISHYDNSLITDISSKTSFRYKKIILSMLTV</sequence>
<evidence type="ECO:0000313" key="7">
    <source>
        <dbReference type="Proteomes" id="UP001344447"/>
    </source>
</evidence>
<evidence type="ECO:0000256" key="3">
    <source>
        <dbReference type="ARBA" id="ARBA00023216"/>
    </source>
</evidence>
<keyword evidence="4" id="KW-0111">Calcium/phospholipid-binding</keyword>
<dbReference type="Proteomes" id="UP001344447">
    <property type="component" value="Unassembled WGS sequence"/>
</dbReference>
<feature type="compositionally biased region" description="Polar residues" evidence="5">
    <location>
        <begin position="1"/>
        <end position="16"/>
    </location>
</feature>
<reference evidence="6 7" key="1">
    <citation type="submission" date="2023-11" db="EMBL/GenBank/DDBJ databases">
        <title>Dfirmibasis_genome.</title>
        <authorList>
            <person name="Edelbroek B."/>
            <person name="Kjellin J."/>
            <person name="Jerlstrom-Hultqvist J."/>
            <person name="Soderbom F."/>
        </authorList>
    </citation>
    <scope>NUCLEOTIDE SEQUENCE [LARGE SCALE GENOMIC DNA]</scope>
    <source>
        <strain evidence="6 7">TNS-C-14</strain>
    </source>
</reference>
<comment type="caution">
    <text evidence="6">The sequence shown here is derived from an EMBL/GenBank/DDBJ whole genome shotgun (WGS) entry which is preliminary data.</text>
</comment>
<gene>
    <name evidence="6" type="ORF">RB653_001190</name>
</gene>
<dbReference type="GO" id="GO:0001786">
    <property type="term" value="F:phosphatidylserine binding"/>
    <property type="evidence" value="ECO:0007669"/>
    <property type="project" value="TreeGrafter"/>
</dbReference>
<keyword evidence="1" id="KW-0677">Repeat</keyword>
<dbReference type="AlphaFoldDB" id="A0AAN7YV16"/>
<dbReference type="FunFam" id="1.10.220.10:FF:000044">
    <property type="entry name" value="Uncharacterized protein"/>
    <property type="match status" value="1"/>
</dbReference>
<keyword evidence="7" id="KW-1185">Reference proteome</keyword>
<protein>
    <submittedName>
        <fullName evidence="6">Uncharacterized protein</fullName>
    </submittedName>
</protein>
<keyword evidence="2" id="KW-0106">Calcium</keyword>
<dbReference type="EMBL" id="JAVFKY010000002">
    <property type="protein sequence ID" value="KAK5581161.1"/>
    <property type="molecule type" value="Genomic_DNA"/>
</dbReference>
<dbReference type="GO" id="GO:0012506">
    <property type="term" value="C:vesicle membrane"/>
    <property type="evidence" value="ECO:0007669"/>
    <property type="project" value="TreeGrafter"/>
</dbReference>
<dbReference type="Pfam" id="PF00191">
    <property type="entry name" value="Annexin"/>
    <property type="match status" value="3"/>
</dbReference>
<evidence type="ECO:0000256" key="2">
    <source>
        <dbReference type="ARBA" id="ARBA00022837"/>
    </source>
</evidence>
<evidence type="ECO:0000256" key="5">
    <source>
        <dbReference type="SAM" id="MobiDB-lite"/>
    </source>
</evidence>
<keyword evidence="3" id="KW-0041">Annexin</keyword>
<organism evidence="6 7">
    <name type="scientific">Dictyostelium firmibasis</name>
    <dbReference type="NCBI Taxonomy" id="79012"/>
    <lineage>
        <taxon>Eukaryota</taxon>
        <taxon>Amoebozoa</taxon>
        <taxon>Evosea</taxon>
        <taxon>Eumycetozoa</taxon>
        <taxon>Dictyostelia</taxon>
        <taxon>Dictyosteliales</taxon>
        <taxon>Dictyosteliaceae</taxon>
        <taxon>Dictyostelium</taxon>
    </lineage>
</organism>